<feature type="chain" id="PRO_5002888853" evidence="3">
    <location>
        <begin position="24"/>
        <end position="311"/>
    </location>
</feature>
<organism evidence="4 5">
    <name type="scientific">Geotalea daltonii (strain DSM 22248 / JCM 15807 / FRC-32)</name>
    <name type="common">Geobacter daltonii</name>
    <dbReference type="NCBI Taxonomy" id="316067"/>
    <lineage>
        <taxon>Bacteria</taxon>
        <taxon>Pseudomonadati</taxon>
        <taxon>Thermodesulfobacteriota</taxon>
        <taxon>Desulfuromonadia</taxon>
        <taxon>Geobacterales</taxon>
        <taxon>Geobacteraceae</taxon>
        <taxon>Geotalea</taxon>
    </lineage>
</organism>
<proteinExistence type="inferred from homology"/>
<dbReference type="PROSITE" id="PS51257">
    <property type="entry name" value="PROKAR_LIPOPROTEIN"/>
    <property type="match status" value="1"/>
</dbReference>
<dbReference type="KEGG" id="geo:Geob_3807"/>
<dbReference type="STRING" id="316067.Geob_3807"/>
<evidence type="ECO:0000256" key="1">
    <source>
        <dbReference type="ARBA" id="ARBA00007162"/>
    </source>
</evidence>
<dbReference type="NCBIfam" id="TIGR01098">
    <property type="entry name" value="3A0109s03R"/>
    <property type="match status" value="1"/>
</dbReference>
<dbReference type="PANTHER" id="PTHR35841">
    <property type="entry name" value="PHOSPHONATES-BINDING PERIPLASMIC PROTEIN"/>
    <property type="match status" value="1"/>
</dbReference>
<dbReference type="RefSeq" id="WP_012648870.1">
    <property type="nucleotide sequence ID" value="NC_011979.1"/>
</dbReference>
<dbReference type="Proteomes" id="UP000007721">
    <property type="component" value="Chromosome"/>
</dbReference>
<evidence type="ECO:0000256" key="2">
    <source>
        <dbReference type="ARBA" id="ARBA00022729"/>
    </source>
</evidence>
<evidence type="ECO:0000256" key="3">
    <source>
        <dbReference type="SAM" id="SignalP"/>
    </source>
</evidence>
<dbReference type="EMBL" id="CP001390">
    <property type="protein sequence ID" value="ACM22144.1"/>
    <property type="molecule type" value="Genomic_DNA"/>
</dbReference>
<keyword evidence="2 3" id="KW-0732">Signal</keyword>
<dbReference type="AlphaFoldDB" id="B9M7N8"/>
<keyword evidence="5" id="KW-1185">Reference proteome</keyword>
<dbReference type="eggNOG" id="COG3221">
    <property type="taxonomic scope" value="Bacteria"/>
</dbReference>
<evidence type="ECO:0000313" key="5">
    <source>
        <dbReference type="Proteomes" id="UP000007721"/>
    </source>
</evidence>
<name>B9M7N8_GEODF</name>
<sequence>MSRFELSLLAMSLLVSLTTACTSQDSPTPINTSRTEVVQQRDPTQGNRIRIALGGMITPKEGLAYYREFLEYLGRQIGQPVEYVDAEDYAEINRKLETGELEAAFVCSGPYVDGKEKFGLEFIAAPQAYGEKVYYSYFIVPSKSQVTSLDGLKGKSFAFTDPLSNSGKLVPEYTLARMGTTPERFFSKISYSGSHDKSIKAVSEGLVDGAAVDSLIWEYKNQKYPEQTANTRIIFKSKPYAPPPFVVRPGLDPAIREKLRQVMLNAHKSPEGKVILSKMMIDRFVPLNDSAYDSVRQIKLWVDKPKPGKPR</sequence>
<evidence type="ECO:0000313" key="4">
    <source>
        <dbReference type="EMBL" id="ACM22144.1"/>
    </source>
</evidence>
<dbReference type="PANTHER" id="PTHR35841:SF1">
    <property type="entry name" value="PHOSPHONATES-BINDING PERIPLASMIC PROTEIN"/>
    <property type="match status" value="1"/>
</dbReference>
<feature type="signal peptide" evidence="3">
    <location>
        <begin position="1"/>
        <end position="23"/>
    </location>
</feature>
<dbReference type="InterPro" id="IPR005770">
    <property type="entry name" value="PhnD"/>
</dbReference>
<dbReference type="GO" id="GO:0043190">
    <property type="term" value="C:ATP-binding cassette (ABC) transporter complex"/>
    <property type="evidence" value="ECO:0007669"/>
    <property type="project" value="InterPro"/>
</dbReference>
<dbReference type="CDD" id="cd13571">
    <property type="entry name" value="PBP2_PnhD_1"/>
    <property type="match status" value="1"/>
</dbReference>
<dbReference type="OrthoDB" id="527737at2"/>
<accession>B9M7N8</accession>
<dbReference type="HOGENOM" id="CLU_051472_4_0_7"/>
<dbReference type="GO" id="GO:0055085">
    <property type="term" value="P:transmembrane transport"/>
    <property type="evidence" value="ECO:0007669"/>
    <property type="project" value="InterPro"/>
</dbReference>
<gene>
    <name evidence="4" type="ordered locus">Geob_3807</name>
</gene>
<protein>
    <submittedName>
        <fullName evidence="4">ABC transporter, periplasmic substrate-binding protein</fullName>
    </submittedName>
</protein>
<dbReference type="Gene3D" id="3.40.190.10">
    <property type="entry name" value="Periplasmic binding protein-like II"/>
    <property type="match status" value="2"/>
</dbReference>
<dbReference type="Pfam" id="PF12974">
    <property type="entry name" value="Phosphonate-bd"/>
    <property type="match status" value="1"/>
</dbReference>
<comment type="similarity">
    <text evidence="1">Belongs to the phosphate/phosphite/phosphonate binding protein family.</text>
</comment>
<reference evidence="4 5" key="1">
    <citation type="submission" date="2009-01" db="EMBL/GenBank/DDBJ databases">
        <title>Complete sequence of Geobacter sp. FRC-32.</title>
        <authorList>
            <consortium name="US DOE Joint Genome Institute"/>
            <person name="Lucas S."/>
            <person name="Copeland A."/>
            <person name="Lapidus A."/>
            <person name="Glavina del Rio T."/>
            <person name="Dalin E."/>
            <person name="Tice H."/>
            <person name="Bruce D."/>
            <person name="Goodwin L."/>
            <person name="Pitluck S."/>
            <person name="Saunders E."/>
            <person name="Brettin T."/>
            <person name="Detter J.C."/>
            <person name="Han C."/>
            <person name="Larimer F."/>
            <person name="Land M."/>
            <person name="Hauser L."/>
            <person name="Kyrpides N."/>
            <person name="Ovchinnikova G."/>
            <person name="Kostka J."/>
            <person name="Richardson P."/>
        </authorList>
    </citation>
    <scope>NUCLEOTIDE SEQUENCE [LARGE SCALE GENOMIC DNA]</scope>
    <source>
        <strain evidence="5">DSM 22248 / JCM 15807 / FRC-32</strain>
    </source>
</reference>
<dbReference type="SUPFAM" id="SSF53850">
    <property type="entry name" value="Periplasmic binding protein-like II"/>
    <property type="match status" value="1"/>
</dbReference>